<comment type="subcellular location">
    <subcellularLocation>
        <location evidence="1">Cell membrane</location>
        <topology evidence="1">Single-pass type II membrane protein</topology>
    </subcellularLocation>
    <subcellularLocation>
        <location evidence="3">Membrane</location>
        <topology evidence="3">Single-pass type II membrane protein</topology>
    </subcellularLocation>
</comment>
<dbReference type="AlphaFoldDB" id="A0A1H6TE10"/>
<evidence type="ECO:0000256" key="3">
    <source>
        <dbReference type="RuleBase" id="RU362042"/>
    </source>
</evidence>
<evidence type="ECO:0000256" key="1">
    <source>
        <dbReference type="ARBA" id="ARBA00004401"/>
    </source>
</evidence>
<dbReference type="PANTHER" id="PTHR43390">
    <property type="entry name" value="SIGNAL PEPTIDASE I"/>
    <property type="match status" value="1"/>
</dbReference>
<feature type="transmembrane region" description="Helical" evidence="3">
    <location>
        <begin position="6"/>
        <end position="29"/>
    </location>
</feature>
<dbReference type="InterPro" id="IPR019533">
    <property type="entry name" value="Peptidase_S26"/>
</dbReference>
<keyword evidence="3" id="KW-0645">Protease</keyword>
<keyword evidence="6" id="KW-1185">Reference proteome</keyword>
<sequence length="164" mass="18733">MKRIVGYGIGIVVCIVMMVVGTFGSFYFMHGKAMENGLKDNDLVYVHKTKDVHQGDVIAFYYNNKILVRRIIASGNDVVTITSKGTVYINNKLLKEDYVKDRYDDNHDIVYPYKVSEDCYFVLGDQRSASVDSRRKHFGVVRKKDIIGVVKMRVWPLQRLGGVS</sequence>
<evidence type="ECO:0000313" key="5">
    <source>
        <dbReference type="EMBL" id="SEI76414.1"/>
    </source>
</evidence>
<dbReference type="SUPFAM" id="SSF51306">
    <property type="entry name" value="LexA/Signal peptidase"/>
    <property type="match status" value="1"/>
</dbReference>
<keyword evidence="3" id="KW-0472">Membrane</keyword>
<dbReference type="Gene3D" id="2.10.109.10">
    <property type="entry name" value="Umud Fragment, subunit A"/>
    <property type="match status" value="1"/>
</dbReference>
<dbReference type="RefSeq" id="WP_074732003.1">
    <property type="nucleotide sequence ID" value="NZ_FNYK01000022.1"/>
</dbReference>
<name>A0A1H6TE10_9FIRM</name>
<dbReference type="InterPro" id="IPR036286">
    <property type="entry name" value="LexA/Signal_pep-like_sf"/>
</dbReference>
<keyword evidence="3" id="KW-0378">Hydrolase</keyword>
<organism evidence="5 6">
    <name type="scientific">Sharpea azabuensis</name>
    <dbReference type="NCBI Taxonomy" id="322505"/>
    <lineage>
        <taxon>Bacteria</taxon>
        <taxon>Bacillati</taxon>
        <taxon>Bacillota</taxon>
        <taxon>Erysipelotrichia</taxon>
        <taxon>Erysipelotrichales</taxon>
        <taxon>Coprobacillaceae</taxon>
        <taxon>Sharpea</taxon>
    </lineage>
</organism>
<dbReference type="CDD" id="cd06530">
    <property type="entry name" value="S26_SPase_I"/>
    <property type="match status" value="1"/>
</dbReference>
<dbReference type="GO" id="GO:0009003">
    <property type="term" value="F:signal peptidase activity"/>
    <property type="evidence" value="ECO:0007669"/>
    <property type="project" value="UniProtKB-EC"/>
</dbReference>
<feature type="domain" description="Peptidase S26" evidence="4">
    <location>
        <begin position="9"/>
        <end position="155"/>
    </location>
</feature>
<reference evidence="6" key="1">
    <citation type="submission" date="2016-10" db="EMBL/GenBank/DDBJ databases">
        <authorList>
            <person name="Varghese N."/>
        </authorList>
    </citation>
    <scope>NUCLEOTIDE SEQUENCE [LARGE SCALE GENOMIC DNA]</scope>
    <source>
        <strain evidence="6">DSM 20406</strain>
    </source>
</reference>
<dbReference type="GO" id="GO:0006465">
    <property type="term" value="P:signal peptide processing"/>
    <property type="evidence" value="ECO:0007669"/>
    <property type="project" value="InterPro"/>
</dbReference>
<dbReference type="GO" id="GO:0005886">
    <property type="term" value="C:plasma membrane"/>
    <property type="evidence" value="ECO:0007669"/>
    <property type="project" value="UniProtKB-SubCell"/>
</dbReference>
<comment type="catalytic activity">
    <reaction evidence="3">
        <text>Cleavage of hydrophobic, N-terminal signal or leader sequences from secreted and periplasmic proteins.</text>
        <dbReference type="EC" id="3.4.21.89"/>
    </reaction>
</comment>
<dbReference type="PRINTS" id="PR00727">
    <property type="entry name" value="LEADERPTASE"/>
</dbReference>
<keyword evidence="3" id="KW-0812">Transmembrane</keyword>
<accession>A0A1H6TE10</accession>
<evidence type="ECO:0000259" key="4">
    <source>
        <dbReference type="Pfam" id="PF10502"/>
    </source>
</evidence>
<protein>
    <recommendedName>
        <fullName evidence="3">Signal peptidase I</fullName>
        <ecNumber evidence="3">3.4.21.89</ecNumber>
    </recommendedName>
</protein>
<proteinExistence type="inferred from homology"/>
<dbReference type="InterPro" id="IPR000223">
    <property type="entry name" value="Pept_S26A_signal_pept_1"/>
</dbReference>
<keyword evidence="3" id="KW-1133">Transmembrane helix</keyword>
<dbReference type="Proteomes" id="UP000183028">
    <property type="component" value="Unassembled WGS sequence"/>
</dbReference>
<dbReference type="NCBIfam" id="TIGR02227">
    <property type="entry name" value="sigpep_I_bact"/>
    <property type="match status" value="1"/>
</dbReference>
<dbReference type="EC" id="3.4.21.89" evidence="3"/>
<evidence type="ECO:0000256" key="2">
    <source>
        <dbReference type="ARBA" id="ARBA00009370"/>
    </source>
</evidence>
<dbReference type="GO" id="GO:0004252">
    <property type="term" value="F:serine-type endopeptidase activity"/>
    <property type="evidence" value="ECO:0007669"/>
    <property type="project" value="InterPro"/>
</dbReference>
<gene>
    <name evidence="5" type="ORF">SAMN04487834_102228</name>
</gene>
<evidence type="ECO:0000313" key="6">
    <source>
        <dbReference type="Proteomes" id="UP000183028"/>
    </source>
</evidence>
<comment type="similarity">
    <text evidence="2 3">Belongs to the peptidase S26 family.</text>
</comment>
<dbReference type="Pfam" id="PF10502">
    <property type="entry name" value="Peptidase_S26"/>
    <property type="match status" value="1"/>
</dbReference>
<dbReference type="EMBL" id="FNYK01000022">
    <property type="protein sequence ID" value="SEI76414.1"/>
    <property type="molecule type" value="Genomic_DNA"/>
</dbReference>
<dbReference type="PANTHER" id="PTHR43390:SF1">
    <property type="entry name" value="CHLOROPLAST PROCESSING PEPTIDASE"/>
    <property type="match status" value="1"/>
</dbReference>